<evidence type="ECO:0000313" key="12">
    <source>
        <dbReference type="Proteomes" id="UP000295773"/>
    </source>
</evidence>
<dbReference type="PIRSF" id="PIRSF006351">
    <property type="entry name" value="PTS_EIIC-Cellobiose"/>
    <property type="match status" value="1"/>
</dbReference>
<dbReference type="NCBIfam" id="TIGR00410">
    <property type="entry name" value="lacE"/>
    <property type="match status" value="1"/>
</dbReference>
<evidence type="ECO:0000256" key="8">
    <source>
        <dbReference type="PIRNR" id="PIRNR006351"/>
    </source>
</evidence>
<name>A0A4R3TFT8_9FIRM</name>
<sequence length="474" mass="50905">MNAFMDWMEKHFMPIAAKIGSQRHLVAVRDGFISIMPVTMVGSLAVLLNVFLRDLPNTWWGEGNEFVANVQQIINVNGNVYFGSIVILGLCFTFSLGYHLAKSYDVNPIAGGVVAFAAVVTCMGQSAIFDYELPGVATSALDALKGAGLDVALNDAGKAVVLHGASGWGYLGSSYTGASGLFTCLIVGILSSMIYIKLMIKKITIKLPDSVPPAVSNAFAAIIPGVIAIYVFGIVTQICVACTGSYPNDLIVEYIQKPLLGLSQGFFSVILIVFLVQLFWFFGLHGSNVMAPVIEGVYTPALLENLDFFNKHHTTVGMPYDWTRGSFDAYAQMGGSGVTLGLLIAILIFSKRDDSKAVAKLAAPMGIFNINEPVIFGMPIVLNPIYIIPWLIVPPICAAIALGFTMAGIIPPVFVQVPWVMPVGIYAFMGTGGNILAALVSILCLGVSFVLWTPFVMLANRMQAKENEGQFDTE</sequence>
<evidence type="ECO:0000256" key="4">
    <source>
        <dbReference type="ARBA" id="ARBA00022597"/>
    </source>
</evidence>
<organism evidence="11 12">
    <name type="scientific">Longicatena caecimuris</name>
    <dbReference type="NCBI Taxonomy" id="1796635"/>
    <lineage>
        <taxon>Bacteria</taxon>
        <taxon>Bacillati</taxon>
        <taxon>Bacillota</taxon>
        <taxon>Erysipelotrichia</taxon>
        <taxon>Erysipelotrichales</taxon>
        <taxon>Erysipelotrichaceae</taxon>
        <taxon>Longicatena</taxon>
    </lineage>
</organism>
<comment type="subcellular location">
    <subcellularLocation>
        <location evidence="1">Cell membrane</location>
        <topology evidence="1">Multi-pass membrane protein</topology>
    </subcellularLocation>
</comment>
<dbReference type="RefSeq" id="WP_008686890.1">
    <property type="nucleotide sequence ID" value="NZ_AP024510.1"/>
</dbReference>
<dbReference type="Pfam" id="PF02378">
    <property type="entry name" value="PTS_EIIC"/>
    <property type="match status" value="1"/>
</dbReference>
<feature type="transmembrane region" description="Helical" evidence="9">
    <location>
        <begin position="108"/>
        <end position="129"/>
    </location>
</feature>
<dbReference type="InterPro" id="IPR003352">
    <property type="entry name" value="PTS_EIIC"/>
</dbReference>
<dbReference type="GO" id="GO:0009401">
    <property type="term" value="P:phosphoenolpyruvate-dependent sugar phosphotransferase system"/>
    <property type="evidence" value="ECO:0007669"/>
    <property type="project" value="InterPro"/>
</dbReference>
<dbReference type="PROSITE" id="PS51105">
    <property type="entry name" value="PTS_EIIC_TYPE_3"/>
    <property type="match status" value="1"/>
</dbReference>
<feature type="transmembrane region" description="Helical" evidence="9">
    <location>
        <begin position="435"/>
        <end position="458"/>
    </location>
</feature>
<feature type="domain" description="PTS EIIC type-3" evidence="10">
    <location>
        <begin position="8"/>
        <end position="455"/>
    </location>
</feature>
<dbReference type="PANTHER" id="PTHR33989:SF4">
    <property type="entry name" value="PTS SYSTEM N,N'-DIACETYLCHITOBIOSE-SPECIFIC EIIC COMPONENT"/>
    <property type="match status" value="1"/>
</dbReference>
<evidence type="ECO:0000256" key="3">
    <source>
        <dbReference type="ARBA" id="ARBA00022475"/>
    </source>
</evidence>
<feature type="transmembrane region" description="Helical" evidence="9">
    <location>
        <begin position="175"/>
        <end position="196"/>
    </location>
</feature>
<proteinExistence type="predicted"/>
<dbReference type="AlphaFoldDB" id="A0A4R3TFT8"/>
<evidence type="ECO:0000256" key="6">
    <source>
        <dbReference type="ARBA" id="ARBA00022989"/>
    </source>
</evidence>
<keyword evidence="12" id="KW-1185">Reference proteome</keyword>
<evidence type="ECO:0000256" key="5">
    <source>
        <dbReference type="ARBA" id="ARBA00022692"/>
    </source>
</evidence>
<keyword evidence="6 9" id="KW-1133">Transmembrane helix</keyword>
<dbReference type="GO" id="GO:0008982">
    <property type="term" value="F:protein-N(PI)-phosphohistidine-sugar phosphotransferase activity"/>
    <property type="evidence" value="ECO:0007669"/>
    <property type="project" value="UniProtKB-UniRule"/>
</dbReference>
<dbReference type="InterPro" id="IPR051088">
    <property type="entry name" value="PTS_Sugar-EIIC/EIIB"/>
</dbReference>
<feature type="transmembrane region" description="Helical" evidence="9">
    <location>
        <begin position="80"/>
        <end position="101"/>
    </location>
</feature>
<reference evidence="11 12" key="1">
    <citation type="submission" date="2019-03" db="EMBL/GenBank/DDBJ databases">
        <title>Genomic Encyclopedia of Type Strains, Phase IV (KMG-IV): sequencing the most valuable type-strain genomes for metagenomic binning, comparative biology and taxonomic classification.</title>
        <authorList>
            <person name="Goeker M."/>
        </authorList>
    </citation>
    <scope>NUCLEOTIDE SEQUENCE [LARGE SCALE GENOMIC DNA]</scope>
    <source>
        <strain evidence="11 12">DSM 29481</strain>
    </source>
</reference>
<keyword evidence="7 8" id="KW-0472">Membrane</keyword>
<dbReference type="GO" id="GO:1902815">
    <property type="term" value="P:N,N'-diacetylchitobiose import"/>
    <property type="evidence" value="ECO:0007669"/>
    <property type="project" value="TreeGrafter"/>
</dbReference>
<evidence type="ECO:0000256" key="1">
    <source>
        <dbReference type="ARBA" id="ARBA00004651"/>
    </source>
</evidence>
<keyword evidence="3 8" id="KW-1003">Cell membrane</keyword>
<evidence type="ECO:0000259" key="10">
    <source>
        <dbReference type="PROSITE" id="PS51105"/>
    </source>
</evidence>
<feature type="transmembrane region" description="Helical" evidence="9">
    <location>
        <begin position="259"/>
        <end position="282"/>
    </location>
</feature>
<evidence type="ECO:0000256" key="7">
    <source>
        <dbReference type="ARBA" id="ARBA00023136"/>
    </source>
</evidence>
<protein>
    <recommendedName>
        <fullName evidence="8">Permease IIC component</fullName>
    </recommendedName>
</protein>
<accession>A0A4R3TFT8</accession>
<dbReference type="GO" id="GO:0005886">
    <property type="term" value="C:plasma membrane"/>
    <property type="evidence" value="ECO:0007669"/>
    <property type="project" value="UniProtKB-SubCell"/>
</dbReference>
<keyword evidence="5 9" id="KW-0812">Transmembrane</keyword>
<keyword evidence="2 8" id="KW-0813">Transport</keyword>
<gene>
    <name evidence="11" type="ORF">EDD61_10993</name>
</gene>
<dbReference type="EMBL" id="SMBP01000009">
    <property type="protein sequence ID" value="TCU60054.1"/>
    <property type="molecule type" value="Genomic_DNA"/>
</dbReference>
<evidence type="ECO:0000256" key="2">
    <source>
        <dbReference type="ARBA" id="ARBA00022448"/>
    </source>
</evidence>
<dbReference type="PANTHER" id="PTHR33989">
    <property type="match status" value="1"/>
</dbReference>
<evidence type="ECO:0000256" key="9">
    <source>
        <dbReference type="SAM" id="Phobius"/>
    </source>
</evidence>
<feature type="transmembrane region" description="Helical" evidence="9">
    <location>
        <begin position="329"/>
        <end position="349"/>
    </location>
</feature>
<dbReference type="GeneID" id="73796586"/>
<keyword evidence="4 8" id="KW-0762">Sugar transport</keyword>
<dbReference type="Proteomes" id="UP000295773">
    <property type="component" value="Unassembled WGS sequence"/>
</dbReference>
<dbReference type="InterPro" id="IPR004501">
    <property type="entry name" value="PTS_EIIC_3"/>
</dbReference>
<feature type="transmembrane region" description="Helical" evidence="9">
    <location>
        <begin position="31"/>
        <end position="52"/>
    </location>
</feature>
<dbReference type="InterPro" id="IPR004796">
    <property type="entry name" value="PTS_IIC_cello"/>
</dbReference>
<evidence type="ECO:0000313" key="11">
    <source>
        <dbReference type="EMBL" id="TCU60054.1"/>
    </source>
</evidence>
<comment type="caution">
    <text evidence="11">The sequence shown here is derived from an EMBL/GenBank/DDBJ whole genome shotgun (WGS) entry which is preliminary data.</text>
</comment>
<comment type="function">
    <text evidence="8">The phosphoenolpyruvate-dependent sugar phosphotransferase system (PTS), a major carbohydrate active -transport system, catalyzes the phosphorylation of incoming sugar substrates concomitant with their translocation across the cell membrane.</text>
</comment>